<name>A0A0C3QGI5_9AGAM</name>
<feature type="compositionally biased region" description="Polar residues" evidence="1">
    <location>
        <begin position="386"/>
        <end position="402"/>
    </location>
</feature>
<keyword evidence="4" id="KW-1185">Reference proteome</keyword>
<dbReference type="HOGENOM" id="CLU_483288_0_0_1"/>
<dbReference type="AlphaFoldDB" id="A0A0C3QGI5"/>
<evidence type="ECO:0000313" key="3">
    <source>
        <dbReference type="EMBL" id="KIO25451.1"/>
    </source>
</evidence>
<reference evidence="3 4" key="1">
    <citation type="submission" date="2014-04" db="EMBL/GenBank/DDBJ databases">
        <authorList>
            <consortium name="DOE Joint Genome Institute"/>
            <person name="Kuo A."/>
            <person name="Girlanda M."/>
            <person name="Perotto S."/>
            <person name="Kohler A."/>
            <person name="Nagy L.G."/>
            <person name="Floudas D."/>
            <person name="Copeland A."/>
            <person name="Barry K.W."/>
            <person name="Cichocki N."/>
            <person name="Veneault-Fourrey C."/>
            <person name="LaButti K."/>
            <person name="Lindquist E.A."/>
            <person name="Lipzen A."/>
            <person name="Lundell T."/>
            <person name="Morin E."/>
            <person name="Murat C."/>
            <person name="Sun H."/>
            <person name="Tunlid A."/>
            <person name="Henrissat B."/>
            <person name="Grigoriev I.V."/>
            <person name="Hibbett D.S."/>
            <person name="Martin F."/>
            <person name="Nordberg H.P."/>
            <person name="Cantor M.N."/>
            <person name="Hua S.X."/>
        </authorList>
    </citation>
    <scope>NUCLEOTIDE SEQUENCE [LARGE SCALE GENOMIC DNA]</scope>
    <source>
        <strain evidence="3 4">MUT 4182</strain>
    </source>
</reference>
<dbReference type="PANTHER" id="PTHR47718:SF12">
    <property type="entry name" value="PROTEIN FAR1-RELATED SEQUENCE"/>
    <property type="match status" value="1"/>
</dbReference>
<feature type="region of interest" description="Disordered" evidence="1">
    <location>
        <begin position="296"/>
        <end position="415"/>
    </location>
</feature>
<dbReference type="STRING" id="1051891.A0A0C3QGI5"/>
<dbReference type="Proteomes" id="UP000054248">
    <property type="component" value="Unassembled WGS sequence"/>
</dbReference>
<dbReference type="Pfam" id="PF03101">
    <property type="entry name" value="FAR1"/>
    <property type="match status" value="1"/>
</dbReference>
<proteinExistence type="predicted"/>
<evidence type="ECO:0000256" key="1">
    <source>
        <dbReference type="SAM" id="MobiDB-lite"/>
    </source>
</evidence>
<dbReference type="EMBL" id="KN823042">
    <property type="protein sequence ID" value="KIO25451.1"/>
    <property type="molecule type" value="Genomic_DNA"/>
</dbReference>
<gene>
    <name evidence="3" type="ORF">M407DRAFT_25261</name>
</gene>
<dbReference type="InterPro" id="IPR004330">
    <property type="entry name" value="FAR1_DNA_bnd_dom"/>
</dbReference>
<dbReference type="OrthoDB" id="2402896at2759"/>
<feature type="compositionally biased region" description="Low complexity" evidence="1">
    <location>
        <begin position="328"/>
        <end position="340"/>
    </location>
</feature>
<dbReference type="PANTHER" id="PTHR47718">
    <property type="entry name" value="OS01G0519700 PROTEIN"/>
    <property type="match status" value="1"/>
</dbReference>
<organism evidence="3 4">
    <name type="scientific">Tulasnella calospora MUT 4182</name>
    <dbReference type="NCBI Taxonomy" id="1051891"/>
    <lineage>
        <taxon>Eukaryota</taxon>
        <taxon>Fungi</taxon>
        <taxon>Dikarya</taxon>
        <taxon>Basidiomycota</taxon>
        <taxon>Agaricomycotina</taxon>
        <taxon>Agaricomycetes</taxon>
        <taxon>Cantharellales</taxon>
        <taxon>Tulasnellaceae</taxon>
        <taxon>Tulasnella</taxon>
    </lineage>
</organism>
<evidence type="ECO:0000259" key="2">
    <source>
        <dbReference type="Pfam" id="PF03101"/>
    </source>
</evidence>
<accession>A0A0C3QGI5</accession>
<protein>
    <recommendedName>
        <fullName evidence="2">FAR1 domain-containing protein</fullName>
    </recommendedName>
</protein>
<sequence length="564" mass="62273">MEVAYLQLAARSSQPSPIILPTRFTLSLLQLYYQEVKQFNFECLALPALLRKRVLSNTFVGFSFVFCNDIHYTSFYYDGESTLHFGDSLSSAPGSTASRIVPALNWFLNGTNLPLVEDVRMMDISYQGAASRSCGIASFNGVERLVQMPDVEKWEPAAASSHRERHLMDILRHATHAASYQSTTLWYSEVADVDEPSIASHVSLATWENSYAWSCWNIPTLHIEHPFLSIYRNISPDFALHPVYDLCLAHTPSCTPSRSSSAPQTPRAHTRYVLPGTRVNSANPHCHSAHQALAWPSPQPLSSARQHHQLGQAETPPPHTLPPQVIDLSGLPSSSPMSSSRTVTPHRQIPVHVLSDSDVDSPVKPQPIKKSRPVVVDLVSDDDVTQENNVGQAQTQTPSSQKPRPRVGCANGSNHRRIGGAVLPIAEGDTFSTVEEAIQAITDEAETTGFVMRRGEQKLCNDGITIKKVTLRCQSYGLPSKHHDLRVHPADLWKGKTNRTGCKAHVNINRVQGSSDYHVTTIDNNHNHPRVLAVGGKAQRPPSAAHKSIVAKYADEGFNRQQIM</sequence>
<evidence type="ECO:0000313" key="4">
    <source>
        <dbReference type="Proteomes" id="UP000054248"/>
    </source>
</evidence>
<feature type="domain" description="FAR1" evidence="2">
    <location>
        <begin position="445"/>
        <end position="529"/>
    </location>
</feature>
<reference evidence="4" key="2">
    <citation type="submission" date="2015-01" db="EMBL/GenBank/DDBJ databases">
        <title>Evolutionary Origins and Diversification of the Mycorrhizal Mutualists.</title>
        <authorList>
            <consortium name="DOE Joint Genome Institute"/>
            <consortium name="Mycorrhizal Genomics Consortium"/>
            <person name="Kohler A."/>
            <person name="Kuo A."/>
            <person name="Nagy L.G."/>
            <person name="Floudas D."/>
            <person name="Copeland A."/>
            <person name="Barry K.W."/>
            <person name="Cichocki N."/>
            <person name="Veneault-Fourrey C."/>
            <person name="LaButti K."/>
            <person name="Lindquist E.A."/>
            <person name="Lipzen A."/>
            <person name="Lundell T."/>
            <person name="Morin E."/>
            <person name="Murat C."/>
            <person name="Riley R."/>
            <person name="Ohm R."/>
            <person name="Sun H."/>
            <person name="Tunlid A."/>
            <person name="Henrissat B."/>
            <person name="Grigoriev I.V."/>
            <person name="Hibbett D.S."/>
            <person name="Martin F."/>
        </authorList>
    </citation>
    <scope>NUCLEOTIDE SEQUENCE [LARGE SCALE GENOMIC DNA]</scope>
    <source>
        <strain evidence="4">MUT 4182</strain>
    </source>
</reference>